<dbReference type="InterPro" id="IPR027417">
    <property type="entry name" value="P-loop_NTPase"/>
</dbReference>
<dbReference type="Gene3D" id="3.40.50.300">
    <property type="entry name" value="P-loop containing nucleotide triphosphate hydrolases"/>
    <property type="match status" value="1"/>
</dbReference>
<evidence type="ECO:0000313" key="3">
    <source>
        <dbReference type="EMBL" id="AKV70974.1"/>
    </source>
</evidence>
<feature type="domain" description="Endonuclease GajA/Old nuclease/RecF-like AAA" evidence="2">
    <location>
        <begin position="17"/>
        <end position="442"/>
    </location>
</feature>
<proteinExistence type="predicted"/>
<dbReference type="KEGG" id="mpk:VL20_6212"/>
<accession>A0A0K1SA32</accession>
<evidence type="ECO:0000256" key="1">
    <source>
        <dbReference type="SAM" id="Coils"/>
    </source>
</evidence>
<keyword evidence="1" id="KW-0175">Coiled coil</keyword>
<dbReference type="PANTHER" id="PTHR43581">
    <property type="entry name" value="ATP/GTP PHOSPHATASE"/>
    <property type="match status" value="1"/>
</dbReference>
<dbReference type="InterPro" id="IPR041685">
    <property type="entry name" value="AAA_GajA/Old/RecF-like"/>
</dbReference>
<dbReference type="SUPFAM" id="SSF52540">
    <property type="entry name" value="P-loop containing nucleoside triphosphate hydrolases"/>
    <property type="match status" value="1"/>
</dbReference>
<dbReference type="EMBL" id="CP011339">
    <property type="protein sequence ID" value="AKV70974.1"/>
    <property type="molecule type" value="Genomic_DNA"/>
</dbReference>
<dbReference type="PANTHER" id="PTHR43581:SF2">
    <property type="entry name" value="EXCINUCLEASE ATPASE SUBUNIT"/>
    <property type="match status" value="1"/>
</dbReference>
<organism evidence="3 4">
    <name type="scientific">Microcystis panniformis FACHB-1757</name>
    <dbReference type="NCBI Taxonomy" id="1638788"/>
    <lineage>
        <taxon>Bacteria</taxon>
        <taxon>Bacillati</taxon>
        <taxon>Cyanobacteriota</taxon>
        <taxon>Cyanophyceae</taxon>
        <taxon>Oscillatoriophycideae</taxon>
        <taxon>Chroococcales</taxon>
        <taxon>Microcystaceae</taxon>
        <taxon>Microcystis</taxon>
    </lineage>
</organism>
<name>A0A0K1SA32_9CHRO</name>
<evidence type="ECO:0000313" key="4">
    <source>
        <dbReference type="Proteomes" id="UP000068167"/>
    </source>
</evidence>
<protein>
    <submittedName>
        <fullName evidence="3">Excinuclease ATPase subunit</fullName>
    </submittedName>
</protein>
<dbReference type="PATRIC" id="fig|1638788.3.peg.6243"/>
<dbReference type="AlphaFoldDB" id="A0A0K1SA32"/>
<dbReference type="Proteomes" id="UP000068167">
    <property type="component" value="Chromosome"/>
</dbReference>
<sequence>MSSRVRLSLIACSQKIMRIKQITVKHLFGIFDHTINLNMEERITIIHGKNGFGKTSILRLVNGFFNLKYSDIRAIPFQKFTIIFDDNSFVDVVKDSTSKNKKSNVRPKINFNFTSSDQKEKLTFYPNLLDGKTISFPLSMIDDFIPGLDRVGSEKWLYTPTKEIMDLEDIYERFGEYLPKQFQKEYPDWLKKIIDSINVRFIESQRLLDISNSAKNGRTIRMPMTLYSVASYSEDLAENIQTKLAEYGQLSQTLDRTFPARVVQKKASLTDDELREKIDQLESERNQLISAGLLKKDEDSNFQVKDSIDDSTRKLLSVYIEDVDKKLNVFNDIYPKVELFKNIINKKYSFKSVTIDQSKGFIFTTQEGEVLSPTDLSSGEQHELVILYELLFKVKPNTLILIDEPEMSLHISWQQEFLKDLQEITKLSGLDILMATHSPDIINDRWDLTVELEKPKQKSKDERTDNT</sequence>
<evidence type="ECO:0000259" key="2">
    <source>
        <dbReference type="Pfam" id="PF13175"/>
    </source>
</evidence>
<feature type="coiled-coil region" evidence="1">
    <location>
        <begin position="264"/>
        <end position="291"/>
    </location>
</feature>
<reference evidence="3 4" key="1">
    <citation type="journal article" date="2016" name="Stand. Genomic Sci.">
        <title>Complete genome sequence and genomic characterization of Microcystis panniformis FACHB 1757 by third-generation sequencing.</title>
        <authorList>
            <person name="Zhang J.Y."/>
            <person name="Guan R."/>
            <person name="Zhang H.J."/>
            <person name="Li H."/>
            <person name="Xiao P."/>
            <person name="Yu G.L."/>
            <person name="Du L."/>
            <person name="Cao D.M."/>
            <person name="Zhu B.C."/>
            <person name="Li R.H."/>
            <person name="Lu Z.H."/>
        </authorList>
    </citation>
    <scope>NUCLEOTIDE SEQUENCE [LARGE SCALE GENOMIC DNA]</scope>
    <source>
        <strain evidence="3 4">FACHB-1757</strain>
    </source>
</reference>
<gene>
    <name evidence="3" type="ORF">VL20_6212</name>
</gene>
<dbReference type="InterPro" id="IPR051396">
    <property type="entry name" value="Bact_Antivir_Def_Nuclease"/>
</dbReference>
<keyword evidence="4" id="KW-1185">Reference proteome</keyword>
<dbReference type="Pfam" id="PF13175">
    <property type="entry name" value="AAA_15"/>
    <property type="match status" value="1"/>
</dbReference>